<reference evidence="2" key="1">
    <citation type="submission" date="2018-05" db="EMBL/GenBank/DDBJ databases">
        <authorList>
            <person name="Lanie J.A."/>
            <person name="Ng W.-L."/>
            <person name="Kazmierczak K.M."/>
            <person name="Andrzejewski T.M."/>
            <person name="Davidsen T.M."/>
            <person name="Wayne K.J."/>
            <person name="Tettelin H."/>
            <person name="Glass J.I."/>
            <person name="Rusch D."/>
            <person name="Podicherti R."/>
            <person name="Tsui H.-C.T."/>
            <person name="Winkler M.E."/>
        </authorList>
    </citation>
    <scope>NUCLEOTIDE SEQUENCE</scope>
</reference>
<evidence type="ECO:0000256" key="1">
    <source>
        <dbReference type="SAM" id="MobiDB-lite"/>
    </source>
</evidence>
<name>A0A383CQZ1_9ZZZZ</name>
<feature type="region of interest" description="Disordered" evidence="1">
    <location>
        <begin position="26"/>
        <end position="56"/>
    </location>
</feature>
<gene>
    <name evidence="2" type="ORF">METZ01_LOCUS487641</name>
</gene>
<sequence>VNTKEQLQLGAARFRAIFTLLSESSEELNNGQEARRRATLRRSEPKPKAALRGSQRWVSYQPRNSGFSELQFRPG</sequence>
<organism evidence="2">
    <name type="scientific">marine metagenome</name>
    <dbReference type="NCBI Taxonomy" id="408172"/>
    <lineage>
        <taxon>unclassified sequences</taxon>
        <taxon>metagenomes</taxon>
        <taxon>ecological metagenomes</taxon>
    </lineage>
</organism>
<feature type="compositionally biased region" description="Basic and acidic residues" evidence="1">
    <location>
        <begin position="33"/>
        <end position="47"/>
    </location>
</feature>
<proteinExistence type="predicted"/>
<protein>
    <submittedName>
        <fullName evidence="2">Uncharacterized protein</fullName>
    </submittedName>
</protein>
<accession>A0A383CQZ1</accession>
<feature type="non-terminal residue" evidence="2">
    <location>
        <position position="1"/>
    </location>
</feature>
<feature type="non-terminal residue" evidence="2">
    <location>
        <position position="75"/>
    </location>
</feature>
<evidence type="ECO:0000313" key="2">
    <source>
        <dbReference type="EMBL" id="SVE34787.1"/>
    </source>
</evidence>
<dbReference type="EMBL" id="UINC01211051">
    <property type="protein sequence ID" value="SVE34787.1"/>
    <property type="molecule type" value="Genomic_DNA"/>
</dbReference>
<dbReference type="AlphaFoldDB" id="A0A383CQZ1"/>